<evidence type="ECO:0000313" key="2">
    <source>
        <dbReference type="EMBL" id="KZS21533.1"/>
    </source>
</evidence>
<keyword evidence="3" id="KW-1185">Reference proteome</keyword>
<dbReference type="EMBL" id="LRGB01000024">
    <property type="protein sequence ID" value="KZS21533.1"/>
    <property type="molecule type" value="Genomic_DNA"/>
</dbReference>
<keyword evidence="1" id="KW-0732">Signal</keyword>
<dbReference type="AlphaFoldDB" id="A0A162SQC4"/>
<comment type="caution">
    <text evidence="2">The sequence shown here is derived from an EMBL/GenBank/DDBJ whole genome shotgun (WGS) entry which is preliminary data.</text>
</comment>
<feature type="chain" id="PRO_5007839536" evidence="1">
    <location>
        <begin position="19"/>
        <end position="49"/>
    </location>
</feature>
<reference evidence="2 3" key="1">
    <citation type="submission" date="2016-03" db="EMBL/GenBank/DDBJ databases">
        <title>EvidentialGene: Evidence-directed Construction of Genes on Genomes.</title>
        <authorList>
            <person name="Gilbert D.G."/>
            <person name="Choi J.-H."/>
            <person name="Mockaitis K."/>
            <person name="Colbourne J."/>
            <person name="Pfrender M."/>
        </authorList>
    </citation>
    <scope>NUCLEOTIDE SEQUENCE [LARGE SCALE GENOMIC DNA]</scope>
    <source>
        <strain evidence="2 3">Xinb3</strain>
        <tissue evidence="2">Complete organism</tissue>
    </source>
</reference>
<accession>A0A162SQC4</accession>
<sequence>MGLLVFAFLTSLVGLAASQSLVLVGGGLTDGNADVWNKVIELAGQAWQG</sequence>
<evidence type="ECO:0000313" key="3">
    <source>
        <dbReference type="Proteomes" id="UP000076858"/>
    </source>
</evidence>
<organism evidence="2 3">
    <name type="scientific">Daphnia magna</name>
    <dbReference type="NCBI Taxonomy" id="35525"/>
    <lineage>
        <taxon>Eukaryota</taxon>
        <taxon>Metazoa</taxon>
        <taxon>Ecdysozoa</taxon>
        <taxon>Arthropoda</taxon>
        <taxon>Crustacea</taxon>
        <taxon>Branchiopoda</taxon>
        <taxon>Diplostraca</taxon>
        <taxon>Cladocera</taxon>
        <taxon>Anomopoda</taxon>
        <taxon>Daphniidae</taxon>
        <taxon>Daphnia</taxon>
    </lineage>
</organism>
<gene>
    <name evidence="2" type="ORF">APZ42_011485</name>
</gene>
<name>A0A162SQC4_9CRUS</name>
<dbReference type="Proteomes" id="UP000076858">
    <property type="component" value="Unassembled WGS sequence"/>
</dbReference>
<protein>
    <submittedName>
        <fullName evidence="2">Uncharacterized protein</fullName>
    </submittedName>
</protein>
<feature type="signal peptide" evidence="1">
    <location>
        <begin position="1"/>
        <end position="18"/>
    </location>
</feature>
<proteinExistence type="predicted"/>
<evidence type="ECO:0000256" key="1">
    <source>
        <dbReference type="SAM" id="SignalP"/>
    </source>
</evidence>